<dbReference type="Gene3D" id="3.20.20.80">
    <property type="entry name" value="Glycosidases"/>
    <property type="match status" value="1"/>
</dbReference>
<dbReference type="InterPro" id="IPR010720">
    <property type="entry name" value="Alpha-L-AF_C"/>
</dbReference>
<keyword evidence="8" id="KW-0732">Signal</keyword>
<feature type="signal peptide" evidence="8">
    <location>
        <begin position="1"/>
        <end position="22"/>
    </location>
</feature>
<gene>
    <name evidence="10" type="ORF">GRI89_14940</name>
</gene>
<dbReference type="PANTHER" id="PTHR43576:SF2">
    <property type="entry name" value="INTRACELLULAR EXO-ALPHA-L-ARABINOFURANOSIDASE 2"/>
    <property type="match status" value="1"/>
</dbReference>
<dbReference type="PANTHER" id="PTHR43576">
    <property type="entry name" value="ALPHA-L-ARABINOFURANOSIDASE C-RELATED"/>
    <property type="match status" value="1"/>
</dbReference>
<dbReference type="Pfam" id="PF22848">
    <property type="entry name" value="ASD1_dom"/>
    <property type="match status" value="1"/>
</dbReference>
<evidence type="ECO:0000256" key="7">
    <source>
        <dbReference type="ARBA" id="ARBA00023295"/>
    </source>
</evidence>
<keyword evidence="7" id="KW-0326">Glycosidase</keyword>
<dbReference type="Gene3D" id="2.60.40.1180">
    <property type="entry name" value="Golgi alpha-mannosidase II"/>
    <property type="match status" value="1"/>
</dbReference>
<dbReference type="RefSeq" id="WP_159797375.1">
    <property type="nucleotide sequence ID" value="NZ_WTYM01000058.1"/>
</dbReference>
<sequence length="524" mass="56819">MNRYFTSAAALALAMLPLAAQAQDTVVTIDTAHPGATIDRNIFGQFAEHLGTGIYGGVWVGPASEIPNVRGIRSDVVAALKAIKVPNVRWPGGCFADEYHWKNGIGAASARRATVNANWGGAIEPNSFGTDEFFDFIGQIGSEAYVSVNVGSGTLEEASEWMAYMTADQRSAAGADRAKNGHAAPYRVKYLGIGNESWGCGGNMRPEYYTDLLKRYARFSRNYNPAQQGEGNPDTMQRIAVGPTDDDTAYTEGVMKAWAERDWSWSIEGLSLHSYTVPQWPPSLPSTEFGEDDYALILATTLKMDARIAKHAAIMDRYDPEKVVPLAVDEWGVWLRETPGTPSGFLQQQNSLRDGILAALNFNIFARHADRVRMANIAQMVNVLQALILTDGPKMVRTPTYWVHQMYLPMQDATFVPVSFDAGTYTRGAIAMPAVDAVAMRAKDGKLWLSLVNLDPHKSRTIAIEGLKAKSATGEVLTAANVSSINTFDAPNTVVPKPIAGILNSGKVSMILPAKSVVVIALGE</sequence>
<evidence type="ECO:0000259" key="9">
    <source>
        <dbReference type="SMART" id="SM00813"/>
    </source>
</evidence>
<comment type="subunit">
    <text evidence="3">Homohexamer; trimer of dimers.</text>
</comment>
<dbReference type="GO" id="GO:0046556">
    <property type="term" value="F:alpha-L-arabinofuranosidase activity"/>
    <property type="evidence" value="ECO:0007669"/>
    <property type="project" value="UniProtKB-EC"/>
</dbReference>
<dbReference type="GO" id="GO:0000272">
    <property type="term" value="P:polysaccharide catabolic process"/>
    <property type="evidence" value="ECO:0007669"/>
    <property type="project" value="TreeGrafter"/>
</dbReference>
<protein>
    <recommendedName>
        <fullName evidence="4">non-reducing end alpha-L-arabinofuranosidase</fullName>
        <ecNumber evidence="4">3.2.1.55</ecNumber>
    </recommendedName>
</protein>
<accession>A0A6I4T0R1</accession>
<feature type="chain" id="PRO_5026265670" description="non-reducing end alpha-L-arabinofuranosidase" evidence="8">
    <location>
        <begin position="23"/>
        <end position="524"/>
    </location>
</feature>
<feature type="domain" description="Alpha-L-arabinofuranosidase C-terminal" evidence="9">
    <location>
        <begin position="329"/>
        <end position="516"/>
    </location>
</feature>
<dbReference type="OrthoDB" id="9758333at2"/>
<evidence type="ECO:0000256" key="1">
    <source>
        <dbReference type="ARBA" id="ARBA00001462"/>
    </source>
</evidence>
<keyword evidence="11" id="KW-1185">Reference proteome</keyword>
<proteinExistence type="inferred from homology"/>
<dbReference type="SUPFAM" id="SSF51011">
    <property type="entry name" value="Glycosyl hydrolase domain"/>
    <property type="match status" value="1"/>
</dbReference>
<evidence type="ECO:0000256" key="4">
    <source>
        <dbReference type="ARBA" id="ARBA00012670"/>
    </source>
</evidence>
<evidence type="ECO:0000256" key="3">
    <source>
        <dbReference type="ARBA" id="ARBA00011165"/>
    </source>
</evidence>
<evidence type="ECO:0000256" key="8">
    <source>
        <dbReference type="SAM" id="SignalP"/>
    </source>
</evidence>
<dbReference type="InterPro" id="IPR017853">
    <property type="entry name" value="GH"/>
</dbReference>
<dbReference type="SMART" id="SM00813">
    <property type="entry name" value="Alpha-L-AF_C"/>
    <property type="match status" value="1"/>
</dbReference>
<comment type="similarity">
    <text evidence="2">Belongs to the glycosyl hydrolase 51 family.</text>
</comment>
<dbReference type="Pfam" id="PF06964">
    <property type="entry name" value="Alpha-L-AF_C"/>
    <property type="match status" value="1"/>
</dbReference>
<keyword evidence="6" id="KW-0119">Carbohydrate metabolism</keyword>
<organism evidence="10 11">
    <name type="scientific">Croceibacterium salegens</name>
    <dbReference type="NCBI Taxonomy" id="1737568"/>
    <lineage>
        <taxon>Bacteria</taxon>
        <taxon>Pseudomonadati</taxon>
        <taxon>Pseudomonadota</taxon>
        <taxon>Alphaproteobacteria</taxon>
        <taxon>Sphingomonadales</taxon>
        <taxon>Erythrobacteraceae</taxon>
        <taxon>Croceibacterium</taxon>
    </lineage>
</organism>
<dbReference type="InterPro" id="IPR055235">
    <property type="entry name" value="ASD1_cat"/>
</dbReference>
<keyword evidence="5" id="KW-0378">Hydrolase</keyword>
<comment type="caution">
    <text evidence="10">The sequence shown here is derived from an EMBL/GenBank/DDBJ whole genome shotgun (WGS) entry which is preliminary data.</text>
</comment>
<evidence type="ECO:0000256" key="6">
    <source>
        <dbReference type="ARBA" id="ARBA00023277"/>
    </source>
</evidence>
<evidence type="ECO:0000313" key="11">
    <source>
        <dbReference type="Proteomes" id="UP000433652"/>
    </source>
</evidence>
<reference evidence="10 11" key="1">
    <citation type="submission" date="2019-12" db="EMBL/GenBank/DDBJ databases">
        <title>Genomic-based taxomic classification of the family Erythrobacteraceae.</title>
        <authorList>
            <person name="Xu L."/>
        </authorList>
    </citation>
    <scope>NUCLEOTIDE SEQUENCE [LARGE SCALE GENOMIC DNA]</scope>
    <source>
        <strain evidence="10 11">MCCC 1K01500</strain>
    </source>
</reference>
<dbReference type="AlphaFoldDB" id="A0A6I4T0R1"/>
<dbReference type="EC" id="3.2.1.55" evidence="4"/>
<evidence type="ECO:0000256" key="5">
    <source>
        <dbReference type="ARBA" id="ARBA00022801"/>
    </source>
</evidence>
<evidence type="ECO:0000313" key="10">
    <source>
        <dbReference type="EMBL" id="MXO60836.1"/>
    </source>
</evidence>
<comment type="catalytic activity">
    <reaction evidence="1">
        <text>Hydrolysis of terminal non-reducing alpha-L-arabinofuranoside residues in alpha-L-arabinosides.</text>
        <dbReference type="EC" id="3.2.1.55"/>
    </reaction>
</comment>
<dbReference type="EMBL" id="WTYM01000058">
    <property type="protein sequence ID" value="MXO60836.1"/>
    <property type="molecule type" value="Genomic_DNA"/>
</dbReference>
<dbReference type="Proteomes" id="UP000433652">
    <property type="component" value="Unassembled WGS sequence"/>
</dbReference>
<name>A0A6I4T0R1_9SPHN</name>
<dbReference type="GO" id="GO:0046373">
    <property type="term" value="P:L-arabinose metabolic process"/>
    <property type="evidence" value="ECO:0007669"/>
    <property type="project" value="InterPro"/>
</dbReference>
<evidence type="ECO:0000256" key="2">
    <source>
        <dbReference type="ARBA" id="ARBA00007186"/>
    </source>
</evidence>
<dbReference type="SUPFAM" id="SSF51445">
    <property type="entry name" value="(Trans)glycosidases"/>
    <property type="match status" value="1"/>
</dbReference>
<dbReference type="InterPro" id="IPR013780">
    <property type="entry name" value="Glyco_hydro_b"/>
</dbReference>